<gene>
    <name evidence="10" type="ORF">C0Q70_20457</name>
</gene>
<comment type="similarity">
    <text evidence="2 7">Belongs to the MIP/aquaporin (TC 1.A.8) family.</text>
</comment>
<dbReference type="SUPFAM" id="SSF81338">
    <property type="entry name" value="Aquaporin-like"/>
    <property type="match status" value="2"/>
</dbReference>
<feature type="transmembrane region" description="Helical" evidence="9">
    <location>
        <begin position="310"/>
        <end position="329"/>
    </location>
</feature>
<keyword evidence="5 9" id="KW-1133">Transmembrane helix</keyword>
<evidence type="ECO:0000256" key="8">
    <source>
        <dbReference type="SAM" id="MobiDB-lite"/>
    </source>
</evidence>
<evidence type="ECO:0000256" key="1">
    <source>
        <dbReference type="ARBA" id="ARBA00004141"/>
    </source>
</evidence>
<evidence type="ECO:0000256" key="9">
    <source>
        <dbReference type="SAM" id="Phobius"/>
    </source>
</evidence>
<dbReference type="PANTHER" id="PTHR43829:SF9">
    <property type="entry name" value="AQUAPORIN-9"/>
    <property type="match status" value="1"/>
</dbReference>
<feature type="region of interest" description="Disordered" evidence="8">
    <location>
        <begin position="353"/>
        <end position="381"/>
    </location>
</feature>
<reference evidence="10 11" key="1">
    <citation type="submission" date="2018-04" db="EMBL/GenBank/DDBJ databases">
        <title>The genome of golden apple snail Pomacea canaliculata provides insight into stress tolerance and invasive adaptation.</title>
        <authorList>
            <person name="Liu C."/>
            <person name="Liu B."/>
            <person name="Ren Y."/>
            <person name="Zhang Y."/>
            <person name="Wang H."/>
            <person name="Li S."/>
            <person name="Jiang F."/>
            <person name="Yin L."/>
            <person name="Zhang G."/>
            <person name="Qian W."/>
            <person name="Fan W."/>
        </authorList>
    </citation>
    <scope>NUCLEOTIDE SEQUENCE [LARGE SCALE GENOMIC DNA]</scope>
    <source>
        <strain evidence="10">SZHN2017</strain>
        <tissue evidence="10">Muscle</tissue>
    </source>
</reference>
<dbReference type="OrthoDB" id="3222at2759"/>
<evidence type="ECO:0000313" key="10">
    <source>
        <dbReference type="EMBL" id="PVD19963.1"/>
    </source>
</evidence>
<dbReference type="InterPro" id="IPR000425">
    <property type="entry name" value="MIP"/>
</dbReference>
<feature type="transmembrane region" description="Helical" evidence="9">
    <location>
        <begin position="12"/>
        <end position="30"/>
    </location>
</feature>
<comment type="subcellular location">
    <subcellularLocation>
        <location evidence="1">Membrane</location>
        <topology evidence="1">Multi-pass membrane protein</topology>
    </subcellularLocation>
</comment>
<name>A0A2T7NFL0_POMCA</name>
<evidence type="ECO:0008006" key="12">
    <source>
        <dbReference type="Google" id="ProtNLM"/>
    </source>
</evidence>
<dbReference type="PRINTS" id="PR00783">
    <property type="entry name" value="MINTRINSICP"/>
</dbReference>
<accession>A0A2T7NFL0</accession>
<dbReference type="Gene3D" id="1.20.1080.10">
    <property type="entry name" value="Glycerol uptake facilitator protein"/>
    <property type="match status" value="1"/>
</dbReference>
<dbReference type="GO" id="GO:0015254">
    <property type="term" value="F:glycerol channel activity"/>
    <property type="evidence" value="ECO:0007669"/>
    <property type="project" value="TreeGrafter"/>
</dbReference>
<feature type="transmembrane region" description="Helical" evidence="9">
    <location>
        <begin position="145"/>
        <end position="165"/>
    </location>
</feature>
<organism evidence="10 11">
    <name type="scientific">Pomacea canaliculata</name>
    <name type="common">Golden apple snail</name>
    <dbReference type="NCBI Taxonomy" id="400727"/>
    <lineage>
        <taxon>Eukaryota</taxon>
        <taxon>Metazoa</taxon>
        <taxon>Spiralia</taxon>
        <taxon>Lophotrochozoa</taxon>
        <taxon>Mollusca</taxon>
        <taxon>Gastropoda</taxon>
        <taxon>Caenogastropoda</taxon>
        <taxon>Architaenioglossa</taxon>
        <taxon>Ampullarioidea</taxon>
        <taxon>Ampullariidae</taxon>
        <taxon>Pomacea</taxon>
    </lineage>
</organism>
<dbReference type="AlphaFoldDB" id="A0A2T7NFL0"/>
<sequence length="381" mass="40397">MLGFEVGNYMWFWVPVVGPHVGAIVGAVVYEVAVGLHWPTDDELQKDSPDGKGPKSEGIMNEALVGKLENNVHLMSLRIIGNCHGGTPAAVTSCERTPGGRNLCSFATRQVNRVQGPGEDETALLLQPPHPSSAERVPGRTSGDFLLMVIGIGVIAQATLSEFTFGSDMSIFLGWGLAVAIGISSCVGVTDALDNYDGGVRQVDGSKATAGIWATYPKEYVSVWTGFGDQILATALLMVGVMALTDIRHSNGKNSHLVPFFAGGLVAALCMAFGLNCGCPLNPARDLAPRIFTSIAGWGIKPFSFRNYSWFWVPVVAPHVGAILGAFIYQYAVGLHWPPDNVDSPLKLSETNINPDNSLQAGNNSQQVVPAATAEQSSSAD</sequence>
<proteinExistence type="inferred from homology"/>
<dbReference type="InterPro" id="IPR050363">
    <property type="entry name" value="MIP/Aquaporin"/>
</dbReference>
<evidence type="ECO:0000313" key="11">
    <source>
        <dbReference type="Proteomes" id="UP000245119"/>
    </source>
</evidence>
<dbReference type="Proteomes" id="UP000245119">
    <property type="component" value="Linkage Group LG13"/>
</dbReference>
<keyword evidence="6 9" id="KW-0472">Membrane</keyword>
<evidence type="ECO:0000256" key="5">
    <source>
        <dbReference type="ARBA" id="ARBA00022989"/>
    </source>
</evidence>
<dbReference type="PANTHER" id="PTHR43829">
    <property type="entry name" value="AQUAPORIN OR AQUAGLYCEROPORIN RELATED"/>
    <property type="match status" value="1"/>
</dbReference>
<dbReference type="InterPro" id="IPR023271">
    <property type="entry name" value="Aquaporin-like"/>
</dbReference>
<keyword evidence="4 7" id="KW-0812">Transmembrane</keyword>
<dbReference type="GO" id="GO:0016323">
    <property type="term" value="C:basolateral plasma membrane"/>
    <property type="evidence" value="ECO:0007669"/>
    <property type="project" value="TreeGrafter"/>
</dbReference>
<comment type="caution">
    <text evidence="10">The sequence shown here is derived from an EMBL/GenBank/DDBJ whole genome shotgun (WGS) entry which is preliminary data.</text>
</comment>
<keyword evidence="11" id="KW-1185">Reference proteome</keyword>
<evidence type="ECO:0000256" key="2">
    <source>
        <dbReference type="ARBA" id="ARBA00006175"/>
    </source>
</evidence>
<keyword evidence="3 7" id="KW-0813">Transport</keyword>
<dbReference type="STRING" id="400727.A0A2T7NFL0"/>
<evidence type="ECO:0000256" key="6">
    <source>
        <dbReference type="ARBA" id="ARBA00023136"/>
    </source>
</evidence>
<feature type="transmembrane region" description="Helical" evidence="9">
    <location>
        <begin position="172"/>
        <end position="190"/>
    </location>
</feature>
<evidence type="ECO:0000256" key="7">
    <source>
        <dbReference type="RuleBase" id="RU000477"/>
    </source>
</evidence>
<dbReference type="Pfam" id="PF00230">
    <property type="entry name" value="MIP"/>
    <property type="match status" value="1"/>
</dbReference>
<feature type="transmembrane region" description="Helical" evidence="9">
    <location>
        <begin position="223"/>
        <end position="245"/>
    </location>
</feature>
<evidence type="ECO:0000256" key="3">
    <source>
        <dbReference type="ARBA" id="ARBA00022448"/>
    </source>
</evidence>
<dbReference type="EMBL" id="PZQS01000013">
    <property type="protein sequence ID" value="PVD19963.1"/>
    <property type="molecule type" value="Genomic_DNA"/>
</dbReference>
<protein>
    <recommendedName>
        <fullName evidence="12">Aquaporin-3</fullName>
    </recommendedName>
</protein>
<dbReference type="GO" id="GO:0015250">
    <property type="term" value="F:water channel activity"/>
    <property type="evidence" value="ECO:0007669"/>
    <property type="project" value="TreeGrafter"/>
</dbReference>
<feature type="transmembrane region" description="Helical" evidence="9">
    <location>
        <begin position="257"/>
        <end position="275"/>
    </location>
</feature>
<evidence type="ECO:0000256" key="4">
    <source>
        <dbReference type="ARBA" id="ARBA00022692"/>
    </source>
</evidence>